<dbReference type="Proteomes" id="UP000663935">
    <property type="component" value="Chromosome"/>
</dbReference>
<sequence>MNKQLLHKYLKGTSSPEETKWVEEWILQSKENTSYFNQIKTEFIINTFENTSKEVSVNKSYQVFKSKHIKPKSVKSRHYVSVLKYAAVFLILLTSSYFIYINQSRTKEFIIPDNVVTLELQDGTKKIIDEEGTLIILGKNKKVLGKQEGKQLIYKKGDLKRSWHIIHLMCLMEKLLN</sequence>
<organism evidence="2 3">
    <name type="scientific">Polaribacter batillariae</name>
    <dbReference type="NCBI Taxonomy" id="2808900"/>
    <lineage>
        <taxon>Bacteria</taxon>
        <taxon>Pseudomonadati</taxon>
        <taxon>Bacteroidota</taxon>
        <taxon>Flavobacteriia</taxon>
        <taxon>Flavobacteriales</taxon>
        <taxon>Flavobacteriaceae</taxon>
    </lineage>
</organism>
<keyword evidence="1" id="KW-1133">Transmembrane helix</keyword>
<feature type="transmembrane region" description="Helical" evidence="1">
    <location>
        <begin position="82"/>
        <end position="100"/>
    </location>
</feature>
<evidence type="ECO:0000313" key="2">
    <source>
        <dbReference type="EMBL" id="QTD39156.1"/>
    </source>
</evidence>
<dbReference type="RefSeq" id="WP_207973265.1">
    <property type="nucleotide sequence ID" value="NZ_CP071795.1"/>
</dbReference>
<accession>A0ABX7T079</accession>
<keyword evidence="3" id="KW-1185">Reference proteome</keyword>
<gene>
    <name evidence="2" type="ORF">JL193_07940</name>
</gene>
<proteinExistence type="predicted"/>
<name>A0ABX7T079_9FLAO</name>
<protein>
    <recommendedName>
        <fullName evidence="4">Anti-sigma factor</fullName>
    </recommendedName>
</protein>
<keyword evidence="1" id="KW-0472">Membrane</keyword>
<dbReference type="EMBL" id="CP071795">
    <property type="protein sequence ID" value="QTD39156.1"/>
    <property type="molecule type" value="Genomic_DNA"/>
</dbReference>
<evidence type="ECO:0000313" key="3">
    <source>
        <dbReference type="Proteomes" id="UP000663935"/>
    </source>
</evidence>
<evidence type="ECO:0008006" key="4">
    <source>
        <dbReference type="Google" id="ProtNLM"/>
    </source>
</evidence>
<reference evidence="2 3" key="1">
    <citation type="submission" date="2021-03" db="EMBL/GenBank/DDBJ databases">
        <title>Complete genome of Polaribacter_sp.G4M1.</title>
        <authorList>
            <person name="Jeong S.W."/>
            <person name="Bae J.W."/>
        </authorList>
    </citation>
    <scope>NUCLEOTIDE SEQUENCE [LARGE SCALE GENOMIC DNA]</scope>
    <source>
        <strain evidence="2 3">G4M1</strain>
    </source>
</reference>
<keyword evidence="1" id="KW-0812">Transmembrane</keyword>
<evidence type="ECO:0000256" key="1">
    <source>
        <dbReference type="SAM" id="Phobius"/>
    </source>
</evidence>